<dbReference type="PANTHER" id="PTHR37299:SF1">
    <property type="entry name" value="STAGE 0 SPORULATION PROTEIN A HOMOLOG"/>
    <property type="match status" value="1"/>
</dbReference>
<dbReference type="InterPro" id="IPR011006">
    <property type="entry name" value="CheY-like_superfamily"/>
</dbReference>
<dbReference type="PANTHER" id="PTHR37299">
    <property type="entry name" value="TRANSCRIPTIONAL REGULATOR-RELATED"/>
    <property type="match status" value="1"/>
</dbReference>
<dbReference type="SMART" id="SM00850">
    <property type="entry name" value="LytTR"/>
    <property type="match status" value="1"/>
</dbReference>
<evidence type="ECO:0000259" key="3">
    <source>
        <dbReference type="PROSITE" id="PS50930"/>
    </source>
</evidence>
<dbReference type="Pfam" id="PF04397">
    <property type="entry name" value="LytTR"/>
    <property type="match status" value="1"/>
</dbReference>
<dbReference type="RefSeq" id="WP_072934464.1">
    <property type="nucleotide sequence ID" value="NZ_FQUG01000002.1"/>
</dbReference>
<dbReference type="SUPFAM" id="SSF52172">
    <property type="entry name" value="CheY-like"/>
    <property type="match status" value="1"/>
</dbReference>
<dbReference type="STRING" id="1123243.SAMN02745190_00363"/>
<evidence type="ECO:0000313" key="5">
    <source>
        <dbReference type="Proteomes" id="UP000184404"/>
    </source>
</evidence>
<feature type="modified residue" description="4-aspartylphosphate" evidence="1">
    <location>
        <position position="57"/>
    </location>
</feature>
<accession>A0A1M4T4Q8</accession>
<sequence>MRIAIVEDDKKDMEQLVDVIKAYAAGHEISLELDTFASGEDFLRAFAPQKYKLIFFDNYIGSGLGIDLARKARELDNDVEFVFVSMSMEFALSGYEVRALHYLIKPATFGEIEKIFERLWRNTSKPQESMVEVVCDYHPVLIPASSIRYVEVVGKACIIHAAEDIKTYMRLGSLMELLPKNDFIRPHRSFAVALDCIQSMNRNEFLLKDGERVPIGQSYHNECKRAYIEYRAHSKR</sequence>
<organism evidence="4 5">
    <name type="scientific">Schwartzia succinivorans DSM 10502</name>
    <dbReference type="NCBI Taxonomy" id="1123243"/>
    <lineage>
        <taxon>Bacteria</taxon>
        <taxon>Bacillati</taxon>
        <taxon>Bacillota</taxon>
        <taxon>Negativicutes</taxon>
        <taxon>Selenomonadales</taxon>
        <taxon>Selenomonadaceae</taxon>
        <taxon>Schwartzia</taxon>
    </lineage>
</organism>
<dbReference type="Pfam" id="PF00072">
    <property type="entry name" value="Response_reg"/>
    <property type="match status" value="1"/>
</dbReference>
<name>A0A1M4T4Q8_9FIRM</name>
<dbReference type="Proteomes" id="UP000184404">
    <property type="component" value="Unassembled WGS sequence"/>
</dbReference>
<protein>
    <submittedName>
        <fullName evidence="4">Two component transcriptional regulator, LytTR family</fullName>
    </submittedName>
</protein>
<keyword evidence="5" id="KW-1185">Reference proteome</keyword>
<dbReference type="GO" id="GO:0000156">
    <property type="term" value="F:phosphorelay response regulator activity"/>
    <property type="evidence" value="ECO:0007669"/>
    <property type="project" value="InterPro"/>
</dbReference>
<gene>
    <name evidence="4" type="ORF">SAMN02745190_00363</name>
</gene>
<dbReference type="InterPro" id="IPR046947">
    <property type="entry name" value="LytR-like"/>
</dbReference>
<dbReference type="InterPro" id="IPR001789">
    <property type="entry name" value="Sig_transdc_resp-reg_receiver"/>
</dbReference>
<dbReference type="OrthoDB" id="9788600at2"/>
<dbReference type="SMART" id="SM00448">
    <property type="entry name" value="REC"/>
    <property type="match status" value="1"/>
</dbReference>
<evidence type="ECO:0000313" key="4">
    <source>
        <dbReference type="EMBL" id="SHE39365.1"/>
    </source>
</evidence>
<keyword evidence="1" id="KW-0597">Phosphoprotein</keyword>
<dbReference type="EMBL" id="FQUG01000002">
    <property type="protein sequence ID" value="SHE39365.1"/>
    <property type="molecule type" value="Genomic_DNA"/>
</dbReference>
<feature type="domain" description="HTH LytTR-type" evidence="3">
    <location>
        <begin position="139"/>
        <end position="229"/>
    </location>
</feature>
<proteinExistence type="predicted"/>
<dbReference type="PROSITE" id="PS50110">
    <property type="entry name" value="RESPONSE_REGULATORY"/>
    <property type="match status" value="1"/>
</dbReference>
<dbReference type="InterPro" id="IPR007492">
    <property type="entry name" value="LytTR_DNA-bd_dom"/>
</dbReference>
<dbReference type="GO" id="GO:0003677">
    <property type="term" value="F:DNA binding"/>
    <property type="evidence" value="ECO:0007669"/>
    <property type="project" value="InterPro"/>
</dbReference>
<dbReference type="PROSITE" id="PS50930">
    <property type="entry name" value="HTH_LYTTR"/>
    <property type="match status" value="1"/>
</dbReference>
<dbReference type="Gene3D" id="2.40.50.1020">
    <property type="entry name" value="LytTr DNA-binding domain"/>
    <property type="match status" value="1"/>
</dbReference>
<dbReference type="AlphaFoldDB" id="A0A1M4T4Q8"/>
<dbReference type="Gene3D" id="3.40.50.2300">
    <property type="match status" value="1"/>
</dbReference>
<reference evidence="4 5" key="1">
    <citation type="submission" date="2016-11" db="EMBL/GenBank/DDBJ databases">
        <authorList>
            <person name="Jaros S."/>
            <person name="Januszkiewicz K."/>
            <person name="Wedrychowicz H."/>
        </authorList>
    </citation>
    <scope>NUCLEOTIDE SEQUENCE [LARGE SCALE GENOMIC DNA]</scope>
    <source>
        <strain evidence="4 5">DSM 10502</strain>
    </source>
</reference>
<evidence type="ECO:0000256" key="1">
    <source>
        <dbReference type="PROSITE-ProRule" id="PRU00169"/>
    </source>
</evidence>
<evidence type="ECO:0000259" key="2">
    <source>
        <dbReference type="PROSITE" id="PS50110"/>
    </source>
</evidence>
<feature type="domain" description="Response regulatory" evidence="2">
    <location>
        <begin position="2"/>
        <end position="120"/>
    </location>
</feature>